<sequence>MAARFEIYTDKAGESRFRLKAANGEIIATSEGYSSRSAAKNGIASVQKNAPIAEIVELD</sequence>
<evidence type="ECO:0000313" key="3">
    <source>
        <dbReference type="Proteomes" id="UP000295601"/>
    </source>
</evidence>
<dbReference type="SUPFAM" id="SSF160113">
    <property type="entry name" value="YegP-like"/>
    <property type="match status" value="1"/>
</dbReference>
<dbReference type="Pfam" id="PF07411">
    <property type="entry name" value="DUF1508"/>
    <property type="match status" value="1"/>
</dbReference>
<dbReference type="AlphaFoldDB" id="A0A4R6S2I2"/>
<dbReference type="RefSeq" id="WP_133616477.1">
    <property type="nucleotide sequence ID" value="NZ_SNYA01000003.1"/>
</dbReference>
<dbReference type="InterPro" id="IPR010879">
    <property type="entry name" value="DUF1508"/>
</dbReference>
<protein>
    <recommendedName>
        <fullName evidence="1">DUF1508 domain-containing protein</fullName>
    </recommendedName>
</protein>
<dbReference type="InterPro" id="IPR051141">
    <property type="entry name" value="UPF0339_domain"/>
</dbReference>
<comment type="caution">
    <text evidence="2">The sequence shown here is derived from an EMBL/GenBank/DDBJ whole genome shotgun (WGS) entry which is preliminary data.</text>
</comment>
<organism evidence="2 3">
    <name type="scientific">Leucobacter luti</name>
    <dbReference type="NCBI Taxonomy" id="340320"/>
    <lineage>
        <taxon>Bacteria</taxon>
        <taxon>Bacillati</taxon>
        <taxon>Actinomycetota</taxon>
        <taxon>Actinomycetes</taxon>
        <taxon>Micrococcales</taxon>
        <taxon>Microbacteriaceae</taxon>
        <taxon>Leucobacter</taxon>
    </lineage>
</organism>
<dbReference type="PANTHER" id="PTHR40606">
    <property type="match status" value="1"/>
</dbReference>
<dbReference type="PANTHER" id="PTHR40606:SF1">
    <property type="entry name" value="UPF0339 PROTEIN YEGP"/>
    <property type="match status" value="1"/>
</dbReference>
<dbReference type="InterPro" id="IPR036913">
    <property type="entry name" value="YegP-like_sf"/>
</dbReference>
<feature type="domain" description="DUF1508" evidence="1">
    <location>
        <begin position="10"/>
        <end position="57"/>
    </location>
</feature>
<evidence type="ECO:0000313" key="2">
    <source>
        <dbReference type="EMBL" id="TDP93483.1"/>
    </source>
</evidence>
<keyword evidence="3" id="KW-1185">Reference proteome</keyword>
<evidence type="ECO:0000259" key="1">
    <source>
        <dbReference type="Pfam" id="PF07411"/>
    </source>
</evidence>
<reference evidence="2 3" key="1">
    <citation type="submission" date="2019-03" db="EMBL/GenBank/DDBJ databases">
        <title>Genomic analyses of the natural microbiome of Caenorhabditis elegans.</title>
        <authorList>
            <person name="Samuel B."/>
        </authorList>
    </citation>
    <scope>NUCLEOTIDE SEQUENCE [LARGE SCALE GENOMIC DNA]</scope>
    <source>
        <strain evidence="2 3">JUb18</strain>
    </source>
</reference>
<dbReference type="Gene3D" id="3.30.160.160">
    <property type="entry name" value="YegP-like"/>
    <property type="match status" value="1"/>
</dbReference>
<accession>A0A4R6S2I2</accession>
<dbReference type="Proteomes" id="UP000295601">
    <property type="component" value="Unassembled WGS sequence"/>
</dbReference>
<gene>
    <name evidence="2" type="ORF">EDF62_1463</name>
</gene>
<dbReference type="OrthoDB" id="9802792at2"/>
<proteinExistence type="predicted"/>
<dbReference type="EMBL" id="SNYA01000003">
    <property type="protein sequence ID" value="TDP93483.1"/>
    <property type="molecule type" value="Genomic_DNA"/>
</dbReference>
<name>A0A4R6S2I2_9MICO</name>